<dbReference type="PANTHER" id="PTHR24198:SF165">
    <property type="entry name" value="ANKYRIN REPEAT-CONTAINING PROTEIN-RELATED"/>
    <property type="match status" value="1"/>
</dbReference>
<dbReference type="Proteomes" id="UP000800200">
    <property type="component" value="Unassembled WGS sequence"/>
</dbReference>
<dbReference type="PROSITE" id="PS50297">
    <property type="entry name" value="ANK_REP_REGION"/>
    <property type="match status" value="1"/>
</dbReference>
<dbReference type="SUPFAM" id="SSF48403">
    <property type="entry name" value="Ankyrin repeat"/>
    <property type="match status" value="1"/>
</dbReference>
<evidence type="ECO:0000256" key="8">
    <source>
        <dbReference type="SAM" id="Phobius"/>
    </source>
</evidence>
<dbReference type="InterPro" id="IPR045863">
    <property type="entry name" value="CorA_TM1_TM2"/>
</dbReference>
<evidence type="ECO:0000256" key="6">
    <source>
        <dbReference type="ARBA" id="ARBA00023136"/>
    </source>
</evidence>
<keyword evidence="2 8" id="KW-0812">Transmembrane</keyword>
<accession>A0A6A6EMA5</accession>
<feature type="transmembrane region" description="Helical" evidence="8">
    <location>
        <begin position="487"/>
        <end position="507"/>
    </location>
</feature>
<keyword evidence="4 8" id="KW-1133">Transmembrane helix</keyword>
<evidence type="ECO:0000256" key="4">
    <source>
        <dbReference type="ARBA" id="ARBA00022989"/>
    </source>
</evidence>
<gene>
    <name evidence="9" type="ORF">K469DRAFT_804954</name>
</gene>
<evidence type="ECO:0000256" key="7">
    <source>
        <dbReference type="PROSITE-ProRule" id="PRU00023"/>
    </source>
</evidence>
<keyword evidence="6 8" id="KW-0472">Membrane</keyword>
<keyword evidence="10" id="KW-1185">Reference proteome</keyword>
<dbReference type="Gene3D" id="1.20.58.340">
    <property type="entry name" value="Magnesium transport protein CorA, transmembrane region"/>
    <property type="match status" value="1"/>
</dbReference>
<evidence type="ECO:0000256" key="1">
    <source>
        <dbReference type="ARBA" id="ARBA00004141"/>
    </source>
</evidence>
<keyword evidence="3" id="KW-0677">Repeat</keyword>
<dbReference type="OrthoDB" id="195446at2759"/>
<dbReference type="EMBL" id="ML994616">
    <property type="protein sequence ID" value="KAF2191869.1"/>
    <property type="molecule type" value="Genomic_DNA"/>
</dbReference>
<keyword evidence="5 7" id="KW-0040">ANK repeat</keyword>
<evidence type="ECO:0000256" key="2">
    <source>
        <dbReference type="ARBA" id="ARBA00022692"/>
    </source>
</evidence>
<evidence type="ECO:0000313" key="10">
    <source>
        <dbReference type="Proteomes" id="UP000800200"/>
    </source>
</evidence>
<dbReference type="Pfam" id="PF12796">
    <property type="entry name" value="Ank_2"/>
    <property type="match status" value="1"/>
</dbReference>
<dbReference type="PANTHER" id="PTHR24198">
    <property type="entry name" value="ANKYRIN REPEAT AND PROTEIN KINASE DOMAIN-CONTAINING PROTEIN"/>
    <property type="match status" value="1"/>
</dbReference>
<proteinExistence type="predicted"/>
<dbReference type="SUPFAM" id="SSF144083">
    <property type="entry name" value="Magnesium transport protein CorA, transmembrane region"/>
    <property type="match status" value="1"/>
</dbReference>
<dbReference type="AlphaFoldDB" id="A0A6A6EMA5"/>
<feature type="transmembrane region" description="Helical" evidence="8">
    <location>
        <begin position="513"/>
        <end position="530"/>
    </location>
</feature>
<evidence type="ECO:0000256" key="5">
    <source>
        <dbReference type="ARBA" id="ARBA00023043"/>
    </source>
</evidence>
<name>A0A6A6EMA5_9PEZI</name>
<evidence type="ECO:0000313" key="9">
    <source>
        <dbReference type="EMBL" id="KAF2191869.1"/>
    </source>
</evidence>
<organism evidence="9 10">
    <name type="scientific">Zopfia rhizophila CBS 207.26</name>
    <dbReference type="NCBI Taxonomy" id="1314779"/>
    <lineage>
        <taxon>Eukaryota</taxon>
        <taxon>Fungi</taxon>
        <taxon>Dikarya</taxon>
        <taxon>Ascomycota</taxon>
        <taxon>Pezizomycotina</taxon>
        <taxon>Dothideomycetes</taxon>
        <taxon>Dothideomycetes incertae sedis</taxon>
        <taxon>Zopfiaceae</taxon>
        <taxon>Zopfia</taxon>
    </lineage>
</organism>
<feature type="repeat" description="ANK" evidence="7">
    <location>
        <begin position="92"/>
        <end position="124"/>
    </location>
</feature>
<comment type="subcellular location">
    <subcellularLocation>
        <location evidence="1">Membrane</location>
        <topology evidence="1">Multi-pass membrane protein</topology>
    </subcellularLocation>
</comment>
<dbReference type="GO" id="GO:0016020">
    <property type="term" value="C:membrane"/>
    <property type="evidence" value="ECO:0007669"/>
    <property type="project" value="UniProtKB-SubCell"/>
</dbReference>
<dbReference type="SMART" id="SM00248">
    <property type="entry name" value="ANK"/>
    <property type="match status" value="3"/>
</dbReference>
<protein>
    <submittedName>
        <fullName evidence="9">Uncharacterized protein</fullName>
    </submittedName>
</protein>
<dbReference type="PROSITE" id="PS50088">
    <property type="entry name" value="ANK_REPEAT"/>
    <property type="match status" value="1"/>
</dbReference>
<dbReference type="Gene3D" id="1.25.40.20">
    <property type="entry name" value="Ankyrin repeat-containing domain"/>
    <property type="match status" value="1"/>
</dbReference>
<sequence>MKIVALLLKRGASASGLSKEADSSSLLHAAVASGIREILQIVIDTSAAEYITLKDALKQTPLHLAAQSYNSEILEILRPILAVESVNDEDIDGRTPLHHAVESQAFEAIRWLINRGARADVPDFTSVTAFQLALQKRNFRILSLLFPQSIFCLHSLTASDWRSALPNHLSRNILLTDGESASIKIMGDEELVRHLEGMSYSLSPSVSKLLTRHGTKSVAEKPERYIVILENSKLIGDHLSAGVYWRWWRKMMEKPERRFDQTHRNWVWKAQLEAIPPATAIKQAPVGECFLECRIILPSCTLTKPRVQGTALKARETQHGVIWIMAKPANLNAAMETVLESKAFFSTLEYSAIPRWPTDLFLPLVRQLRVEWAHSYEVAERRLSEMRTESFRSSGKDPNLIKILLTDAELWTYLSQVLKRQIDSLLALHKHYENNWTVLKEGNTQYHSDSVETPESKRFRGEIESLNIDVSKELGNLTRISQNLIQLFIFLPLMFISSLFGMNINLLKSDPPWWLYILFATGTTIVTIALEDRLEQKFAWLLRRRIVQDEEKGPLQKRQENQIRTLQFSAFGKKRS</sequence>
<dbReference type="InterPro" id="IPR002110">
    <property type="entry name" value="Ankyrin_rpt"/>
</dbReference>
<reference evidence="9" key="1">
    <citation type="journal article" date="2020" name="Stud. Mycol.">
        <title>101 Dothideomycetes genomes: a test case for predicting lifestyles and emergence of pathogens.</title>
        <authorList>
            <person name="Haridas S."/>
            <person name="Albert R."/>
            <person name="Binder M."/>
            <person name="Bloem J."/>
            <person name="Labutti K."/>
            <person name="Salamov A."/>
            <person name="Andreopoulos B."/>
            <person name="Baker S."/>
            <person name="Barry K."/>
            <person name="Bills G."/>
            <person name="Bluhm B."/>
            <person name="Cannon C."/>
            <person name="Castanera R."/>
            <person name="Culley D."/>
            <person name="Daum C."/>
            <person name="Ezra D."/>
            <person name="Gonzalez J."/>
            <person name="Henrissat B."/>
            <person name="Kuo A."/>
            <person name="Liang C."/>
            <person name="Lipzen A."/>
            <person name="Lutzoni F."/>
            <person name="Magnuson J."/>
            <person name="Mondo S."/>
            <person name="Nolan M."/>
            <person name="Ohm R."/>
            <person name="Pangilinan J."/>
            <person name="Park H.-J."/>
            <person name="Ramirez L."/>
            <person name="Alfaro M."/>
            <person name="Sun H."/>
            <person name="Tritt A."/>
            <person name="Yoshinaga Y."/>
            <person name="Zwiers L.-H."/>
            <person name="Turgeon B."/>
            <person name="Goodwin S."/>
            <person name="Spatafora J."/>
            <person name="Crous P."/>
            <person name="Grigoriev I."/>
        </authorList>
    </citation>
    <scope>NUCLEOTIDE SEQUENCE</scope>
    <source>
        <strain evidence="9">CBS 207.26</strain>
    </source>
</reference>
<dbReference type="InterPro" id="IPR036770">
    <property type="entry name" value="Ankyrin_rpt-contain_sf"/>
</dbReference>
<evidence type="ECO:0000256" key="3">
    <source>
        <dbReference type="ARBA" id="ARBA00022737"/>
    </source>
</evidence>